<accession>A0A0E3FCP6</accession>
<dbReference type="OrthoDB" id="36935at10239"/>
<evidence type="ECO:0000313" key="1">
    <source>
        <dbReference type="EMBL" id="AIX23949.1"/>
    </source>
</evidence>
<sequence>MSISEVMLDRWILENIDDAQPAWDIVEDFDKVNKNWRQSASDELSPEALDLL</sequence>
<dbReference type="EMBL" id="KJ019069">
    <property type="protein sequence ID" value="AIX23949.1"/>
    <property type="molecule type" value="Genomic_DNA"/>
</dbReference>
<dbReference type="RefSeq" id="YP_009134036.1">
    <property type="nucleotide sequence ID" value="NC_026926.1"/>
</dbReference>
<dbReference type="GeneID" id="24171232"/>
<evidence type="ECO:0000313" key="2">
    <source>
        <dbReference type="Proteomes" id="UP000033008"/>
    </source>
</evidence>
<name>A0A0E3FCP6_9CAUD</name>
<dbReference type="KEGG" id="vg:24171232"/>
<reference evidence="1 2" key="1">
    <citation type="submission" date="2013-12" db="EMBL/GenBank/DDBJ databases">
        <title>Ecological redundancy of diverse viral populations within a natural community.</title>
        <authorList>
            <person name="Gregory A.C."/>
            <person name="LaButti K."/>
            <person name="Copeland A."/>
            <person name="Woyke T."/>
            <person name="Sullivan M.B."/>
        </authorList>
    </citation>
    <scope>NUCLEOTIDE SEQUENCE [LARGE SCALE GENOMIC DNA]</scope>
    <source>
        <strain evidence="1">Syn7803US103</strain>
    </source>
</reference>
<dbReference type="Proteomes" id="UP000033008">
    <property type="component" value="Segment"/>
</dbReference>
<protein>
    <submittedName>
        <fullName evidence="1">Uncharacterized protein</fullName>
    </submittedName>
</protein>
<organism evidence="1 2">
    <name type="scientific">Synechococcus phage ACG-2014j</name>
    <dbReference type="NCBI Taxonomy" id="1493514"/>
    <lineage>
        <taxon>Viruses</taxon>
        <taxon>Duplodnaviria</taxon>
        <taxon>Heunggongvirae</taxon>
        <taxon>Uroviricota</taxon>
        <taxon>Caudoviricetes</taxon>
        <taxon>Pantevenvirales</taxon>
        <taxon>Kyanoviridae</taxon>
        <taxon>Potamoivirus</taxon>
        <taxon>Potamoivirus tusconj</taxon>
    </lineage>
</organism>
<proteinExistence type="predicted"/>
<gene>
    <name evidence="1" type="ORF">Syn7803US103_54</name>
</gene>